<dbReference type="EMBL" id="MCFL01000009">
    <property type="protein sequence ID" value="ORZ38396.1"/>
    <property type="molecule type" value="Genomic_DNA"/>
</dbReference>
<dbReference type="AlphaFoldDB" id="A0A1Y2HUW2"/>
<comment type="caution">
    <text evidence="1">The sequence shown here is derived from an EMBL/GenBank/DDBJ whole genome shotgun (WGS) entry which is preliminary data.</text>
</comment>
<organism evidence="1 2">
    <name type="scientific">Catenaria anguillulae PL171</name>
    <dbReference type="NCBI Taxonomy" id="765915"/>
    <lineage>
        <taxon>Eukaryota</taxon>
        <taxon>Fungi</taxon>
        <taxon>Fungi incertae sedis</taxon>
        <taxon>Blastocladiomycota</taxon>
        <taxon>Blastocladiomycetes</taxon>
        <taxon>Blastocladiales</taxon>
        <taxon>Catenariaceae</taxon>
        <taxon>Catenaria</taxon>
    </lineage>
</organism>
<evidence type="ECO:0000313" key="2">
    <source>
        <dbReference type="Proteomes" id="UP000193411"/>
    </source>
</evidence>
<name>A0A1Y2HUW2_9FUNG</name>
<gene>
    <name evidence="1" type="ORF">BCR44DRAFT_45485</name>
</gene>
<reference evidence="1 2" key="1">
    <citation type="submission" date="2016-07" db="EMBL/GenBank/DDBJ databases">
        <title>Pervasive Adenine N6-methylation of Active Genes in Fungi.</title>
        <authorList>
            <consortium name="DOE Joint Genome Institute"/>
            <person name="Mondo S.J."/>
            <person name="Dannebaum R.O."/>
            <person name="Kuo R.C."/>
            <person name="Labutti K."/>
            <person name="Haridas S."/>
            <person name="Kuo A."/>
            <person name="Salamov A."/>
            <person name="Ahrendt S.R."/>
            <person name="Lipzen A."/>
            <person name="Sullivan W."/>
            <person name="Andreopoulos W.B."/>
            <person name="Clum A."/>
            <person name="Lindquist E."/>
            <person name="Daum C."/>
            <person name="Ramamoorthy G.K."/>
            <person name="Gryganskyi A."/>
            <person name="Culley D."/>
            <person name="Magnuson J.K."/>
            <person name="James T.Y."/>
            <person name="O'Malley M.A."/>
            <person name="Stajich J.E."/>
            <person name="Spatafora J.W."/>
            <person name="Visel A."/>
            <person name="Grigoriev I.V."/>
        </authorList>
    </citation>
    <scope>NUCLEOTIDE SEQUENCE [LARGE SCALE GENOMIC DNA]</scope>
    <source>
        <strain evidence="1 2">PL171</strain>
    </source>
</reference>
<evidence type="ECO:0000313" key="1">
    <source>
        <dbReference type="EMBL" id="ORZ38396.1"/>
    </source>
</evidence>
<proteinExistence type="predicted"/>
<accession>A0A1Y2HUW2</accession>
<keyword evidence="2" id="KW-1185">Reference proteome</keyword>
<protein>
    <submittedName>
        <fullName evidence="1">Uncharacterized protein</fullName>
    </submittedName>
</protein>
<dbReference type="Proteomes" id="UP000193411">
    <property type="component" value="Unassembled WGS sequence"/>
</dbReference>
<sequence>MRPFLSIDQFDEMSPTEQLFGVYVLSYAAVFKKGSAELDPNIPAHDKAFLREQAQKETAKSPTFPQPFPRLSRHLPPVLPTAALWTSMYIPTQRIAPIHLPVAVTATPPTTALGLKDEVVAALMASFQPYLLFAHSSKLNHCDSKRHICYRKKLPSSMTLPDVSARIDQLAAETDMGAPRAPLAVTVLQGDRQHVCDGFGKPGLSRRLRH</sequence>